<reference evidence="1 2" key="1">
    <citation type="submission" date="2016-07" db="EMBL/GenBank/DDBJ databases">
        <title>Genome sequencing of Vibrio scophthalmi strain VS-05, an isolated from Paralichthys olivaceus.</title>
        <authorList>
            <person name="Han H.-J."/>
        </authorList>
    </citation>
    <scope>NUCLEOTIDE SEQUENCE [LARGE SCALE GENOMIC DNA]</scope>
    <source>
        <strain evidence="1 2">VS-05</strain>
        <plasmid evidence="2">pvs127</plasmid>
    </source>
</reference>
<keyword evidence="2" id="KW-1185">Reference proteome</keyword>
<dbReference type="RefSeq" id="WP_065546901.1">
    <property type="nucleotide sequence ID" value="NZ_CP016416.1"/>
</dbReference>
<gene>
    <name evidence="1" type="ORF">VSVS05_04395</name>
</gene>
<evidence type="ECO:0000313" key="2">
    <source>
        <dbReference type="Proteomes" id="UP000092528"/>
    </source>
</evidence>
<dbReference type="Proteomes" id="UP000092528">
    <property type="component" value="Plasmid pVS127"/>
</dbReference>
<accession>A0A1C7FHI4</accession>
<proteinExistence type="predicted"/>
<sequence>MMNTELSMTLLDFFKQSRRPIYYKSKLNQLSNNEVLSFGGIRRSIGRKRFAYGQAYIQKLTKNQFSFVGLWTLPSKPERHDYWVQGSFTLSKGVMRFENGITSDHLRAFFKVCRYLGVHKRKSLAQYQQAHIEYSNAVSQRNEAMRNYEEEFNCYPESETVDFLFGVRPFRDDFNCWFLAHGYEPLFDGEVLRGGYSSLSNDLDFDTRDRIMTTPWLALTQKQLLREKK</sequence>
<organism evidence="1 2">
    <name type="scientific">Vibrio scophthalmi</name>
    <dbReference type="NCBI Taxonomy" id="45658"/>
    <lineage>
        <taxon>Bacteria</taxon>
        <taxon>Pseudomonadati</taxon>
        <taxon>Pseudomonadota</taxon>
        <taxon>Gammaproteobacteria</taxon>
        <taxon>Vibrionales</taxon>
        <taxon>Vibrionaceae</taxon>
        <taxon>Vibrio</taxon>
    </lineage>
</organism>
<geneLocation type="plasmid" evidence="2">
    <name>pvs127</name>
</geneLocation>
<evidence type="ECO:0000313" key="1">
    <source>
        <dbReference type="EMBL" id="ANU39430.1"/>
    </source>
</evidence>
<dbReference type="AlphaFoldDB" id="A0A1C7FHI4"/>
<protein>
    <submittedName>
        <fullName evidence="1">Uncharacterized protein</fullName>
    </submittedName>
</protein>
<name>A0A1C7FHI4_9VIBR</name>
<dbReference type="EMBL" id="CP016416">
    <property type="protein sequence ID" value="ANU39430.1"/>
    <property type="molecule type" value="Genomic_DNA"/>
</dbReference>
<keyword evidence="1" id="KW-0614">Plasmid</keyword>